<dbReference type="GeneID" id="70104693"/>
<feature type="transmembrane region" description="Helical" evidence="1">
    <location>
        <begin position="170"/>
        <end position="189"/>
    </location>
</feature>
<feature type="transmembrane region" description="Helical" evidence="1">
    <location>
        <begin position="12"/>
        <end position="36"/>
    </location>
</feature>
<name>A0A2T0I9F1_PSEFL</name>
<protein>
    <recommendedName>
        <fullName evidence="4">YniB-like protein</fullName>
    </recommendedName>
</protein>
<dbReference type="Proteomes" id="UP000239731">
    <property type="component" value="Unassembled WGS sequence"/>
</dbReference>
<accession>A0A2T0I9F1</accession>
<reference evidence="2 3" key="1">
    <citation type="submission" date="2018-03" db="EMBL/GenBank/DDBJ databases">
        <title>Blue discolouration in mozzarella cheese caused by Pseudomonas fluorescens.</title>
        <authorList>
            <person name="Chiesa F."/>
            <person name="Dalmasso A."/>
            <person name="Lomonaco S."/>
        </authorList>
    </citation>
    <scope>NUCLEOTIDE SEQUENCE [LARGE SCALE GENOMIC DNA]</scope>
    <source>
        <strain evidence="2 3">11293</strain>
    </source>
</reference>
<comment type="caution">
    <text evidence="2">The sequence shown here is derived from an EMBL/GenBank/DDBJ whole genome shotgun (WGS) entry which is preliminary data.</text>
</comment>
<keyword evidence="1" id="KW-0472">Membrane</keyword>
<dbReference type="RefSeq" id="WP_020300901.1">
    <property type="nucleotide sequence ID" value="NZ_CABVGX010000012.1"/>
</dbReference>
<dbReference type="AlphaFoldDB" id="A0A2T0I9F1"/>
<evidence type="ECO:0000313" key="2">
    <source>
        <dbReference type="EMBL" id="PRW91971.1"/>
    </source>
</evidence>
<feature type="transmembrane region" description="Helical" evidence="1">
    <location>
        <begin position="89"/>
        <end position="108"/>
    </location>
</feature>
<evidence type="ECO:0000256" key="1">
    <source>
        <dbReference type="SAM" id="Phobius"/>
    </source>
</evidence>
<keyword evidence="1" id="KW-0812">Transmembrane</keyword>
<gene>
    <name evidence="2" type="ORF">C7A10_16365</name>
</gene>
<proteinExistence type="predicted"/>
<dbReference type="EMBL" id="PVUH01000010">
    <property type="protein sequence ID" value="PRW91971.1"/>
    <property type="molecule type" value="Genomic_DNA"/>
</dbReference>
<sequence length="193" mass="21551">MNIQQAIRRYRIRQAVGFSLMVFGGLFYLVSSLIFLHHQAETLASTKFFGHLGGVVQNLVADVYQVTSPYIGFVWEHAPTLSQENPLSYGNLLFFGLLGVMIIGKQILLSASQLKRRVQVQFERLEEAQWRNSMQNGAATQVNANQIGQINFYQQSMPPSPSGDWWQRPLGIVGLSIIGGYVVAILAKFTGMV</sequence>
<dbReference type="OrthoDB" id="6879056at2"/>
<evidence type="ECO:0008006" key="4">
    <source>
        <dbReference type="Google" id="ProtNLM"/>
    </source>
</evidence>
<organism evidence="2 3">
    <name type="scientific">Pseudomonas fluorescens</name>
    <dbReference type="NCBI Taxonomy" id="294"/>
    <lineage>
        <taxon>Bacteria</taxon>
        <taxon>Pseudomonadati</taxon>
        <taxon>Pseudomonadota</taxon>
        <taxon>Gammaproteobacteria</taxon>
        <taxon>Pseudomonadales</taxon>
        <taxon>Pseudomonadaceae</taxon>
        <taxon>Pseudomonas</taxon>
    </lineage>
</organism>
<keyword evidence="1" id="KW-1133">Transmembrane helix</keyword>
<evidence type="ECO:0000313" key="3">
    <source>
        <dbReference type="Proteomes" id="UP000239731"/>
    </source>
</evidence>